<keyword evidence="7" id="KW-0378">Hydrolase</keyword>
<dbReference type="InterPro" id="IPR011650">
    <property type="entry name" value="Peptidase_M20_dimer"/>
</dbReference>
<keyword evidence="5" id="KW-0028">Amino-acid biosynthesis</keyword>
<dbReference type="AlphaFoldDB" id="A0A4R2RJS2"/>
<dbReference type="InterPro" id="IPR050072">
    <property type="entry name" value="Peptidase_M20A"/>
</dbReference>
<dbReference type="Gene3D" id="3.40.630.10">
    <property type="entry name" value="Zn peptidases"/>
    <property type="match status" value="1"/>
</dbReference>
<evidence type="ECO:0000256" key="2">
    <source>
        <dbReference type="ARBA" id="ARBA00005691"/>
    </source>
</evidence>
<dbReference type="Pfam" id="PF01546">
    <property type="entry name" value="Peptidase_M20"/>
    <property type="match status" value="1"/>
</dbReference>
<dbReference type="PANTHER" id="PTHR43808">
    <property type="entry name" value="ACETYLORNITHINE DEACETYLASE"/>
    <property type="match status" value="1"/>
</dbReference>
<dbReference type="PANTHER" id="PTHR43808:SF31">
    <property type="entry name" value="N-ACETYL-L-CITRULLINE DEACETYLASE"/>
    <property type="match status" value="1"/>
</dbReference>
<keyword evidence="6" id="KW-0479">Metal-binding</keyword>
<comment type="similarity">
    <text evidence="2">Belongs to the peptidase M20A family. ArgE subfamily.</text>
</comment>
<dbReference type="SUPFAM" id="SSF55031">
    <property type="entry name" value="Bacterial exopeptidase dimerisation domain"/>
    <property type="match status" value="1"/>
</dbReference>
<evidence type="ECO:0000313" key="12">
    <source>
        <dbReference type="Proteomes" id="UP000295050"/>
    </source>
</evidence>
<evidence type="ECO:0000256" key="8">
    <source>
        <dbReference type="ARBA" id="ARBA00022833"/>
    </source>
</evidence>
<organism evidence="11 12">
    <name type="scientific">Rhodovulum bhavnagarense</name>
    <dbReference type="NCBI Taxonomy" id="992286"/>
    <lineage>
        <taxon>Bacteria</taxon>
        <taxon>Pseudomonadati</taxon>
        <taxon>Pseudomonadota</taxon>
        <taxon>Alphaproteobacteria</taxon>
        <taxon>Rhodobacterales</taxon>
        <taxon>Paracoccaceae</taxon>
        <taxon>Rhodovulum</taxon>
    </lineage>
</organism>
<comment type="caution">
    <text evidence="11">The sequence shown here is derived from an EMBL/GenBank/DDBJ whole genome shotgun (WGS) entry which is preliminary data.</text>
</comment>
<evidence type="ECO:0000256" key="7">
    <source>
        <dbReference type="ARBA" id="ARBA00022801"/>
    </source>
</evidence>
<name>A0A4R2RJS2_9RHOB</name>
<keyword evidence="9" id="KW-0170">Cobalt</keyword>
<dbReference type="GO" id="GO:0046872">
    <property type="term" value="F:metal ion binding"/>
    <property type="evidence" value="ECO:0007669"/>
    <property type="project" value="UniProtKB-KW"/>
</dbReference>
<dbReference type="EMBL" id="SLXU01000002">
    <property type="protein sequence ID" value="TCP62427.1"/>
    <property type="molecule type" value="Genomic_DNA"/>
</dbReference>
<dbReference type="PROSITE" id="PS00759">
    <property type="entry name" value="ARGE_DAPE_CPG2_2"/>
    <property type="match status" value="1"/>
</dbReference>
<dbReference type="InterPro" id="IPR036264">
    <property type="entry name" value="Bact_exopeptidase_dim_dom"/>
</dbReference>
<evidence type="ECO:0000256" key="3">
    <source>
        <dbReference type="ARBA" id="ARBA00022490"/>
    </source>
</evidence>
<dbReference type="OrthoDB" id="9809784at2"/>
<keyword evidence="12" id="KW-1185">Reference proteome</keyword>
<evidence type="ECO:0000313" key="11">
    <source>
        <dbReference type="EMBL" id="TCP62427.1"/>
    </source>
</evidence>
<evidence type="ECO:0000256" key="1">
    <source>
        <dbReference type="ARBA" id="ARBA00001947"/>
    </source>
</evidence>
<dbReference type="RefSeq" id="WP_132950679.1">
    <property type="nucleotide sequence ID" value="NZ_SLXU01000002.1"/>
</dbReference>
<keyword evidence="8" id="KW-0862">Zinc</keyword>
<dbReference type="Gene3D" id="3.30.70.360">
    <property type="match status" value="1"/>
</dbReference>
<feature type="domain" description="Peptidase M20 dimerisation" evidence="10">
    <location>
        <begin position="174"/>
        <end position="282"/>
    </location>
</feature>
<reference evidence="11 12" key="1">
    <citation type="submission" date="2019-03" db="EMBL/GenBank/DDBJ databases">
        <title>Genomic Encyclopedia of Type Strains, Phase IV (KMG-IV): sequencing the most valuable type-strain genomes for metagenomic binning, comparative biology and taxonomic classification.</title>
        <authorList>
            <person name="Goeker M."/>
        </authorList>
    </citation>
    <scope>NUCLEOTIDE SEQUENCE [LARGE SCALE GENOMIC DNA]</scope>
    <source>
        <strain evidence="11 12">DSM 24766</strain>
    </source>
</reference>
<gene>
    <name evidence="11" type="ORF">EV663_102274</name>
</gene>
<dbReference type="GO" id="GO:0006526">
    <property type="term" value="P:L-arginine biosynthetic process"/>
    <property type="evidence" value="ECO:0007669"/>
    <property type="project" value="UniProtKB-KW"/>
</dbReference>
<dbReference type="PROSITE" id="PS00758">
    <property type="entry name" value="ARGE_DAPE_CPG2_1"/>
    <property type="match status" value="1"/>
</dbReference>
<proteinExistence type="inferred from homology"/>
<sequence length="388" mass="41914">MATPLPPRNLLEKLVSFPTVSSESNLALIDWVEGYLASFAIPVTRVWNAARDKASLYAHAGPETPGGVLLSGHTDVVPVAGQDWATDPWTVVERNGRLYGRGTCDMKGFNALAIWALVRARIEGVSSPLQLALSHDEEVGCLGAPAMIDHMRAAGFPRAQSVIVGEPSAMKVVTGHKGTIGFDVRVTGHEVHSSLMHKGVSAVMEAAALIDWANDRNGENRARAPLDDDALFDPPWTTLHVGQVRGGTAHNITAATCAFGLDMRCLPGEGTERWREAWENERARAEARMQAIHPATRIESTPTFDVPALQPRPDNPAEALARRLTGDNALHVVSYATEAGQFQQAGFSTVICGPGDIAQAHQPNEYISLDQFRQGETFMNRLLAHLAS</sequence>
<evidence type="ECO:0000256" key="5">
    <source>
        <dbReference type="ARBA" id="ARBA00022605"/>
    </source>
</evidence>
<dbReference type="NCBIfam" id="TIGR01892">
    <property type="entry name" value="AcOrn-deacetyl"/>
    <property type="match status" value="1"/>
</dbReference>
<evidence type="ECO:0000256" key="4">
    <source>
        <dbReference type="ARBA" id="ARBA00022571"/>
    </source>
</evidence>
<keyword evidence="4" id="KW-0055">Arginine biosynthesis</keyword>
<evidence type="ECO:0000256" key="9">
    <source>
        <dbReference type="ARBA" id="ARBA00023285"/>
    </source>
</evidence>
<evidence type="ECO:0000259" key="10">
    <source>
        <dbReference type="Pfam" id="PF07687"/>
    </source>
</evidence>
<dbReference type="InterPro" id="IPR001261">
    <property type="entry name" value="ArgE/DapE_CS"/>
</dbReference>
<dbReference type="InterPro" id="IPR010169">
    <property type="entry name" value="AcOrn-deacetyl"/>
</dbReference>
<comment type="cofactor">
    <cofactor evidence="1">
        <name>Zn(2+)</name>
        <dbReference type="ChEBI" id="CHEBI:29105"/>
    </cofactor>
</comment>
<dbReference type="Proteomes" id="UP000295050">
    <property type="component" value="Unassembled WGS sequence"/>
</dbReference>
<dbReference type="CDD" id="cd03894">
    <property type="entry name" value="M20_ArgE"/>
    <property type="match status" value="1"/>
</dbReference>
<evidence type="ECO:0000256" key="6">
    <source>
        <dbReference type="ARBA" id="ARBA00022723"/>
    </source>
</evidence>
<accession>A0A4R2RJS2</accession>
<dbReference type="SUPFAM" id="SSF53187">
    <property type="entry name" value="Zn-dependent exopeptidases"/>
    <property type="match status" value="1"/>
</dbReference>
<dbReference type="InterPro" id="IPR002933">
    <property type="entry name" value="Peptidase_M20"/>
</dbReference>
<keyword evidence="3" id="KW-0963">Cytoplasm</keyword>
<dbReference type="NCBIfam" id="NF005710">
    <property type="entry name" value="PRK07522.1"/>
    <property type="match status" value="1"/>
</dbReference>
<dbReference type="GO" id="GO:0008777">
    <property type="term" value="F:acetylornithine deacetylase activity"/>
    <property type="evidence" value="ECO:0007669"/>
    <property type="project" value="TreeGrafter"/>
</dbReference>
<dbReference type="Pfam" id="PF07687">
    <property type="entry name" value="M20_dimer"/>
    <property type="match status" value="1"/>
</dbReference>
<protein>
    <submittedName>
        <fullName evidence="11">Acetylornithine deacetylase</fullName>
    </submittedName>
</protein>